<evidence type="ECO:0000256" key="1">
    <source>
        <dbReference type="SAM" id="MobiDB-lite"/>
    </source>
</evidence>
<feature type="domain" description="DUF7869" evidence="2">
    <location>
        <begin position="545"/>
        <end position="655"/>
    </location>
</feature>
<dbReference type="RefSeq" id="XP_028145387.1">
    <property type="nucleotide sequence ID" value="XM_028289586.1"/>
</dbReference>
<dbReference type="PANTHER" id="PTHR10773:SF19">
    <property type="match status" value="1"/>
</dbReference>
<organism evidence="3">
    <name type="scientific">Diabrotica virgifera virgifera</name>
    <name type="common">western corn rootworm</name>
    <dbReference type="NCBI Taxonomy" id="50390"/>
    <lineage>
        <taxon>Eukaryota</taxon>
        <taxon>Metazoa</taxon>
        <taxon>Ecdysozoa</taxon>
        <taxon>Arthropoda</taxon>
        <taxon>Hexapoda</taxon>
        <taxon>Insecta</taxon>
        <taxon>Pterygota</taxon>
        <taxon>Neoptera</taxon>
        <taxon>Endopterygota</taxon>
        <taxon>Coleoptera</taxon>
        <taxon>Polyphaga</taxon>
        <taxon>Cucujiformia</taxon>
        <taxon>Chrysomeloidea</taxon>
        <taxon>Chrysomelidae</taxon>
        <taxon>Galerucinae</taxon>
        <taxon>Diabroticina</taxon>
        <taxon>Diabroticites</taxon>
        <taxon>Diabrotica</taxon>
    </lineage>
</organism>
<evidence type="ECO:0000313" key="3">
    <source>
        <dbReference type="RefSeq" id="XP_028145387.1"/>
    </source>
</evidence>
<dbReference type="PANTHER" id="PTHR10773">
    <property type="entry name" value="DNA-DIRECTED RNA POLYMERASES I, II, AND III SUBUNIT RPABC2"/>
    <property type="match status" value="1"/>
</dbReference>
<dbReference type="Pfam" id="PF25273">
    <property type="entry name" value="DUF7869"/>
    <property type="match status" value="1"/>
</dbReference>
<accession>A0A6P7GHP5</accession>
<dbReference type="InParanoid" id="A0A6P7GHP5"/>
<name>A0A6P7GHP5_DIAVI</name>
<protein>
    <submittedName>
        <fullName evidence="3">Uncharacterized protein LOC114338962</fullName>
    </submittedName>
</protein>
<evidence type="ECO:0000259" key="2">
    <source>
        <dbReference type="Pfam" id="PF25273"/>
    </source>
</evidence>
<feature type="region of interest" description="Disordered" evidence="1">
    <location>
        <begin position="65"/>
        <end position="85"/>
    </location>
</feature>
<proteinExistence type="predicted"/>
<feature type="compositionally biased region" description="Basic and acidic residues" evidence="1">
    <location>
        <begin position="65"/>
        <end position="81"/>
    </location>
</feature>
<reference evidence="3" key="1">
    <citation type="submission" date="2025-08" db="UniProtKB">
        <authorList>
            <consortium name="RefSeq"/>
        </authorList>
    </citation>
    <scope>IDENTIFICATION</scope>
    <source>
        <tissue evidence="3">Whole insect</tissue>
    </source>
</reference>
<sequence>MYISGNQDSTAWTAVEIEASVDETLLLDSQIEVQTKNLVPEYDSDGFSYEDEIENAKTDEEIRIAPRSKENSNEQTRDRSKSQGYLASATVQTAAEFDVDVITQESDYRSHTATASRNSCKRSCETNSPVTISPMYYTDECDFDDDEGDPTFNVEDKFGKSFRGKNWLIRSCSDSSSSDNGIATQLKRGRKRVKHPSKWRQNRVKKLRNEGRSYVSMSKIRTKKPARCLKTPCTDKCKLKCINKIDTQGRYELFDKFWKLRDLNKQRIYINNCMVDIEPKYKYTNAEKPRRPNKAFHFNFQGDKIRVCKTFFRSTLDITDKMIYTIITNTDEMGLIADKRGKHGNNHRLDPELLDDIRKHIDTIARMEGHYVRANSSRQYVEGGRTIKDLYSDFKSAQTEKNEQIGSYITYCNIFTNEFDLSFHKPKKDQCDQCTAYEHIDRNGPSFAVEDEKYQRHIKEKELSRKEKLNDRMNINNENKVVIYDLEAVLQCPRGETSAFYYKSKLNSYNLTLTVLNSKDDKHAYDNVHCYFWTECDAKRGAIEIGSCVWKYLINISSDNEEAKKVIFYSDNCCGQNKNKFVSTLYMYAVSNLNIKSITHKFLIRGHTQNEADSVHSLIEKEVKKNLKSGPIYTPDEYIALIKNAKKTRPAIVVHELSFDSFVNLKELQEE</sequence>
<dbReference type="AlphaFoldDB" id="A0A6P7GHP5"/>
<dbReference type="InterPro" id="IPR057191">
    <property type="entry name" value="DUF7869"/>
</dbReference>
<gene>
    <name evidence="3" type="primary">LOC114338962</name>
</gene>